<feature type="compositionally biased region" description="Polar residues" evidence="5">
    <location>
        <begin position="610"/>
        <end position="625"/>
    </location>
</feature>
<dbReference type="GO" id="GO:0042795">
    <property type="term" value="P:snRNA transcription by RNA polymerase II"/>
    <property type="evidence" value="ECO:0007669"/>
    <property type="project" value="TreeGrafter"/>
</dbReference>
<dbReference type="Gene3D" id="1.10.10.60">
    <property type="entry name" value="Homeodomain-like"/>
    <property type="match status" value="3"/>
</dbReference>
<dbReference type="PANTHER" id="PTHR46621">
    <property type="entry name" value="SNRNA-ACTIVATING PROTEIN COMPLEX SUBUNIT 4"/>
    <property type="match status" value="1"/>
</dbReference>
<feature type="compositionally biased region" description="Polar residues" evidence="5">
    <location>
        <begin position="667"/>
        <end position="677"/>
    </location>
</feature>
<evidence type="ECO:0000259" key="8">
    <source>
        <dbReference type="PROSITE" id="PS51294"/>
    </source>
</evidence>
<evidence type="ECO:0000256" key="1">
    <source>
        <dbReference type="ARBA" id="ARBA00023015"/>
    </source>
</evidence>
<dbReference type="PROSITE" id="PS51293">
    <property type="entry name" value="SANT"/>
    <property type="match status" value="1"/>
</dbReference>
<dbReference type="PROSITE" id="PS51294">
    <property type="entry name" value="HTH_MYB"/>
    <property type="match status" value="2"/>
</dbReference>
<dbReference type="InterPro" id="IPR001005">
    <property type="entry name" value="SANT/Myb"/>
</dbReference>
<dbReference type="CDD" id="cd00167">
    <property type="entry name" value="SANT"/>
    <property type="match status" value="2"/>
</dbReference>
<dbReference type="Proteomes" id="UP000006790">
    <property type="component" value="Chromosome 4"/>
</dbReference>
<dbReference type="GO" id="GO:0000978">
    <property type="term" value="F:RNA polymerase II cis-regulatory region sequence-specific DNA binding"/>
    <property type="evidence" value="ECO:0007669"/>
    <property type="project" value="EnsemblFungi"/>
</dbReference>
<feature type="region of interest" description="Disordered" evidence="5">
    <location>
        <begin position="701"/>
        <end position="763"/>
    </location>
</feature>
<feature type="compositionally biased region" description="Polar residues" evidence="5">
    <location>
        <begin position="376"/>
        <end position="387"/>
    </location>
</feature>
<evidence type="ECO:0000256" key="3">
    <source>
        <dbReference type="ARBA" id="ARBA00023163"/>
    </source>
</evidence>
<dbReference type="eggNOG" id="KOG0048">
    <property type="taxonomic scope" value="Eukaryota"/>
</dbReference>
<dbReference type="GeneID" id="11471169"/>
<keyword evidence="1" id="KW-0805">Transcription regulation</keyword>
<feature type="region of interest" description="Disordered" evidence="5">
    <location>
        <begin position="406"/>
        <end position="429"/>
    </location>
</feature>
<evidence type="ECO:0000313" key="9">
    <source>
        <dbReference type="EMBL" id="AET39092.1"/>
    </source>
</evidence>
<dbReference type="RefSeq" id="XP_003645909.1">
    <property type="nucleotide sequence ID" value="XM_003645861.1"/>
</dbReference>
<dbReference type="GO" id="GO:0001006">
    <property type="term" value="F:RNA polymerase III type 3 promoter sequence-specific DNA binding"/>
    <property type="evidence" value="ECO:0007669"/>
    <property type="project" value="TreeGrafter"/>
</dbReference>
<feature type="domain" description="HTH myb-type" evidence="8">
    <location>
        <begin position="120"/>
        <end position="174"/>
    </location>
</feature>
<evidence type="ECO:0000256" key="4">
    <source>
        <dbReference type="ARBA" id="ARBA00023242"/>
    </source>
</evidence>
<dbReference type="InterPro" id="IPR017930">
    <property type="entry name" value="Myb_dom"/>
</dbReference>
<keyword evidence="3" id="KW-0804">Transcription</keyword>
<proteinExistence type="predicted"/>
<feature type="domain" description="Myb-like" evidence="6">
    <location>
        <begin position="181"/>
        <end position="223"/>
    </location>
</feature>
<keyword evidence="4" id="KW-0539">Nucleus</keyword>
<feature type="region of interest" description="Disordered" evidence="5">
    <location>
        <begin position="322"/>
        <end position="387"/>
    </location>
</feature>
<dbReference type="GO" id="GO:0000981">
    <property type="term" value="F:DNA-binding transcription factor activity, RNA polymerase II-specific"/>
    <property type="evidence" value="ECO:0007669"/>
    <property type="project" value="EnsemblFungi"/>
</dbReference>
<gene>
    <name evidence="9" type="ordered locus">Ecym_4008</name>
</gene>
<feature type="region of interest" description="Disordered" evidence="5">
    <location>
        <begin position="610"/>
        <end position="677"/>
    </location>
</feature>
<dbReference type="FunCoup" id="G8JST9">
    <property type="interactions" value="1892"/>
</dbReference>
<dbReference type="OMA" id="IHQHIHN"/>
<evidence type="ECO:0000313" key="10">
    <source>
        <dbReference type="Proteomes" id="UP000006790"/>
    </source>
</evidence>
<organism evidence="9 10">
    <name type="scientific">Eremothecium cymbalariae (strain CBS 270.75 / DBVPG 7215 / KCTC 17166 / NRRL Y-17582)</name>
    <name type="common">Yeast</name>
    <dbReference type="NCBI Taxonomy" id="931890"/>
    <lineage>
        <taxon>Eukaryota</taxon>
        <taxon>Fungi</taxon>
        <taxon>Dikarya</taxon>
        <taxon>Ascomycota</taxon>
        <taxon>Saccharomycotina</taxon>
        <taxon>Saccharomycetes</taxon>
        <taxon>Saccharomycetales</taxon>
        <taxon>Saccharomycetaceae</taxon>
        <taxon>Eremothecium</taxon>
    </lineage>
</organism>
<dbReference type="HOGENOM" id="CLU_021117_0_0_1"/>
<dbReference type="GO" id="GO:0005634">
    <property type="term" value="C:nucleus"/>
    <property type="evidence" value="ECO:0007669"/>
    <property type="project" value="EnsemblFungi"/>
</dbReference>
<feature type="domain" description="SANT" evidence="7">
    <location>
        <begin position="123"/>
        <end position="168"/>
    </location>
</feature>
<dbReference type="GO" id="GO:0019185">
    <property type="term" value="C:snRNA-activating protein complex"/>
    <property type="evidence" value="ECO:0007669"/>
    <property type="project" value="TreeGrafter"/>
</dbReference>
<dbReference type="GO" id="GO:0042796">
    <property type="term" value="P:snRNA transcription by RNA polymerase III"/>
    <property type="evidence" value="ECO:0007669"/>
    <property type="project" value="TreeGrafter"/>
</dbReference>
<dbReference type="KEGG" id="erc:Ecym_4008"/>
<dbReference type="STRING" id="931890.G8JST9"/>
<dbReference type="PROSITE" id="PS50090">
    <property type="entry name" value="MYB_LIKE"/>
    <property type="match status" value="2"/>
</dbReference>
<feature type="domain" description="HTH myb-type" evidence="8">
    <location>
        <begin position="181"/>
        <end position="227"/>
    </location>
</feature>
<sequence length="784" mass="86608">MGSMEVDGIKTNASKCVRTKKVKMRREQINPLDVTESLGFQTHRRGIRKPWSKKDDDILRKAVDECLVEMGYANGIVSITSIRESQMVCKKIPWEKVVLNFDTNVRKPKDVRKRWTSSLDPNLKKGRWTAEEDLLLLKSYEKHGAQWLKISQELAGRTEDQCAKRYIEVLDPSTKDRLRGWTLEEDLALISKVKIYGTKWRQISSEMESRPSLTCRNRWRKIITMIMRGKASDVITRAVESGRGMPTLESLRTTVLEQPDASKVSDGDTIQQLSQLQQATSPVPNPGSCNPPVMQRATSPNIYDCEPLSRSETPVFIQQALSPLGQTITKRSHDESTKKSTSINKSASESPQLSSISPGLGYPGAGSPQLPFGHPSSLSTKMARPSSSSVGEATFSSIIPAASLLNTPTSVPGPPLNSATDPPRTRQPDYTATDWKYSLKNHQDIAISSGDINSSTLVKELIECAKKHCLSISVHQHINNHYISPASYHQQQKRFNVASPLGGVCNTQDGATGTDFDLHADFLQRNHSFDSIPLETLQRMNTSGYFPSSNQVATAPYSHQKIENMTSMSSHKTHCRDIPEIAPQRLTHFNALPPHVKLQLGSSEPIKANTEQLNNTSPLNSVTIQSKKRRKRSRNNSADTILLSAATSATATPKSSAGSPGKKLQKGGNQRSSVTDTNAVLIAPEEDDEMDFWESLRSLGATTTNNGSTSNNIQQGSKEGVQYPNTSNPTNFDGTSSQLSQKKDDARSLKDPKEVDSSLKSAKSNLDFWLMNEEIHKGLPFNPS</sequence>
<dbReference type="SUPFAM" id="SSF46689">
    <property type="entry name" value="Homeodomain-like"/>
    <property type="match status" value="2"/>
</dbReference>
<keyword evidence="10" id="KW-1185">Reference proteome</keyword>
<evidence type="ECO:0000259" key="6">
    <source>
        <dbReference type="PROSITE" id="PS50090"/>
    </source>
</evidence>
<evidence type="ECO:0000256" key="5">
    <source>
        <dbReference type="SAM" id="MobiDB-lite"/>
    </source>
</evidence>
<dbReference type="FunFam" id="1.10.10.60:FF:000498">
    <property type="entry name" value="Transcription factor"/>
    <property type="match status" value="1"/>
</dbReference>
<dbReference type="InParanoid" id="G8JST9"/>
<name>G8JST9_ERECY</name>
<feature type="compositionally biased region" description="Low complexity" evidence="5">
    <location>
        <begin position="635"/>
        <end position="659"/>
    </location>
</feature>
<feature type="compositionally biased region" description="Polar residues" evidence="5">
    <location>
        <begin position="339"/>
        <end position="357"/>
    </location>
</feature>
<dbReference type="Pfam" id="PF00249">
    <property type="entry name" value="Myb_DNA-binding"/>
    <property type="match status" value="2"/>
</dbReference>
<keyword evidence="2" id="KW-0238">DNA-binding</keyword>
<evidence type="ECO:0000259" key="7">
    <source>
        <dbReference type="PROSITE" id="PS51293"/>
    </source>
</evidence>
<reference evidence="10" key="1">
    <citation type="journal article" date="2012" name="G3 (Bethesda)">
        <title>Pichia sorbitophila, an interspecies yeast hybrid reveals early steps of genome resolution following polyploidization.</title>
        <authorList>
            <person name="Leh Louis V."/>
            <person name="Despons L."/>
            <person name="Friedrich A."/>
            <person name="Martin T."/>
            <person name="Durrens P."/>
            <person name="Casaregola S."/>
            <person name="Neuveglise C."/>
            <person name="Fairhead C."/>
            <person name="Marck C."/>
            <person name="Cruz J.A."/>
            <person name="Straub M.L."/>
            <person name="Kugler V."/>
            <person name="Sacerdot C."/>
            <person name="Uzunov Z."/>
            <person name="Thierry A."/>
            <person name="Weiss S."/>
            <person name="Bleykasten C."/>
            <person name="De Montigny J."/>
            <person name="Jacques N."/>
            <person name="Jung P."/>
            <person name="Lemaire M."/>
            <person name="Mallet S."/>
            <person name="Morel G."/>
            <person name="Richard G.F."/>
            <person name="Sarkar A."/>
            <person name="Savel G."/>
            <person name="Schacherer J."/>
            <person name="Seret M.L."/>
            <person name="Talla E."/>
            <person name="Samson G."/>
            <person name="Jubin C."/>
            <person name="Poulain J."/>
            <person name="Vacherie B."/>
            <person name="Barbe V."/>
            <person name="Pelletier E."/>
            <person name="Sherman D.J."/>
            <person name="Westhof E."/>
            <person name="Weissenbach J."/>
            <person name="Baret P.V."/>
            <person name="Wincker P."/>
            <person name="Gaillardin C."/>
            <person name="Dujon B."/>
            <person name="Souciet J.L."/>
        </authorList>
    </citation>
    <scope>NUCLEOTIDE SEQUENCE [LARGE SCALE GENOMIC DNA]</scope>
    <source>
        <strain evidence="10">CBS 270.75 / DBVPG 7215 / KCTC 17166 / NRRL Y-17582</strain>
    </source>
</reference>
<dbReference type="GO" id="GO:0045944">
    <property type="term" value="P:positive regulation of transcription by RNA polymerase II"/>
    <property type="evidence" value="ECO:0007669"/>
    <property type="project" value="EnsemblFungi"/>
</dbReference>
<protein>
    <submittedName>
        <fullName evidence="9">Uncharacterized protein</fullName>
    </submittedName>
</protein>
<dbReference type="EMBL" id="CP002500">
    <property type="protein sequence ID" value="AET39092.1"/>
    <property type="molecule type" value="Genomic_DNA"/>
</dbReference>
<feature type="compositionally biased region" description="Basic and acidic residues" evidence="5">
    <location>
        <begin position="741"/>
        <end position="757"/>
    </location>
</feature>
<feature type="domain" description="Myb-like" evidence="6">
    <location>
        <begin position="120"/>
        <end position="170"/>
    </location>
</feature>
<feature type="compositionally biased region" description="Low complexity" evidence="5">
    <location>
        <begin position="702"/>
        <end position="712"/>
    </location>
</feature>
<dbReference type="PANTHER" id="PTHR46621:SF1">
    <property type="entry name" value="SNRNA-ACTIVATING PROTEIN COMPLEX SUBUNIT 4"/>
    <property type="match status" value="1"/>
</dbReference>
<dbReference type="OrthoDB" id="2143914at2759"/>
<dbReference type="InterPro" id="IPR017884">
    <property type="entry name" value="SANT_dom"/>
</dbReference>
<accession>G8JST9</accession>
<feature type="compositionally biased region" description="Polar residues" evidence="5">
    <location>
        <begin position="713"/>
        <end position="740"/>
    </location>
</feature>
<dbReference type="SMART" id="SM00717">
    <property type="entry name" value="SANT"/>
    <property type="match status" value="3"/>
</dbReference>
<dbReference type="AlphaFoldDB" id="G8JST9"/>
<dbReference type="InterPro" id="IPR051575">
    <property type="entry name" value="Myb-like_DNA-bd"/>
</dbReference>
<dbReference type="InterPro" id="IPR009057">
    <property type="entry name" value="Homeodomain-like_sf"/>
</dbReference>
<evidence type="ECO:0000256" key="2">
    <source>
        <dbReference type="ARBA" id="ARBA00023125"/>
    </source>
</evidence>
<feature type="region of interest" description="Disordered" evidence="5">
    <location>
        <begin position="278"/>
        <end position="300"/>
    </location>
</feature>